<evidence type="ECO:0000256" key="7">
    <source>
        <dbReference type="ARBA" id="ARBA00023136"/>
    </source>
</evidence>
<evidence type="ECO:0000256" key="3">
    <source>
        <dbReference type="ARBA" id="ARBA00022448"/>
    </source>
</evidence>
<comment type="subcellular location">
    <subcellularLocation>
        <location evidence="1 8">Cell membrane</location>
        <topology evidence="1 8">Multi-pass membrane protein</topology>
    </subcellularLocation>
</comment>
<feature type="transmembrane region" description="Helical" evidence="8">
    <location>
        <begin position="87"/>
        <end position="105"/>
    </location>
</feature>
<reference evidence="9 10" key="1">
    <citation type="submission" date="2018-09" db="EMBL/GenBank/DDBJ databases">
        <authorList>
            <person name="Zhu H."/>
        </authorList>
    </citation>
    <scope>NUCLEOTIDE SEQUENCE [LARGE SCALE GENOMIC DNA]</scope>
    <source>
        <strain evidence="9 10">K1W22B-8</strain>
    </source>
</reference>
<dbReference type="PANTHER" id="PTHR30269">
    <property type="entry name" value="TRANSMEMBRANE PROTEIN YFCA"/>
    <property type="match status" value="1"/>
</dbReference>
<dbReference type="AlphaFoldDB" id="A0A418WUB8"/>
<keyword evidence="6 8" id="KW-1133">Transmembrane helix</keyword>
<dbReference type="Pfam" id="PF01925">
    <property type="entry name" value="TauE"/>
    <property type="match status" value="1"/>
</dbReference>
<comment type="similarity">
    <text evidence="2 8">Belongs to the 4-toluene sulfonate uptake permease (TSUP) (TC 2.A.102) family.</text>
</comment>
<sequence>MDTGGLSIWAGGLDAVGLGVFAATIVAAAVLRAFSGFGFALAAMPLLVLVIEPVHAVVLCGFLSVAGGLRSARNSMAHCDRGLLKPLLIGSLIGTPIGIALLDHLPADTMKFLIGFGVLGSAVLLWRTGIMEGVRRLYALPVGFSAGLLGGALAIPGPPIIVFLLGTERDPKRARATLMAFFTLTSLLSIAGYVVAGLVDGTSLVLFVWALPCLLLGDWIGFGLFERHGSAHYRRVALFVLAAIGVGAVINALR</sequence>
<feature type="transmembrane region" description="Helical" evidence="8">
    <location>
        <begin position="204"/>
        <end position="224"/>
    </location>
</feature>
<proteinExistence type="inferred from homology"/>
<accession>A0A418WUB8</accession>
<feature type="transmembrane region" description="Helical" evidence="8">
    <location>
        <begin position="236"/>
        <end position="253"/>
    </location>
</feature>
<evidence type="ECO:0000256" key="8">
    <source>
        <dbReference type="RuleBase" id="RU363041"/>
    </source>
</evidence>
<keyword evidence="7 8" id="KW-0472">Membrane</keyword>
<keyword evidence="4 8" id="KW-1003">Cell membrane</keyword>
<evidence type="ECO:0000313" key="9">
    <source>
        <dbReference type="EMBL" id="RJF94860.1"/>
    </source>
</evidence>
<dbReference type="InterPro" id="IPR002781">
    <property type="entry name" value="TM_pro_TauE-like"/>
</dbReference>
<feature type="transmembrane region" description="Helical" evidence="8">
    <location>
        <begin position="178"/>
        <end position="198"/>
    </location>
</feature>
<evidence type="ECO:0000256" key="2">
    <source>
        <dbReference type="ARBA" id="ARBA00009142"/>
    </source>
</evidence>
<evidence type="ECO:0000256" key="4">
    <source>
        <dbReference type="ARBA" id="ARBA00022475"/>
    </source>
</evidence>
<evidence type="ECO:0000313" key="10">
    <source>
        <dbReference type="Proteomes" id="UP000284605"/>
    </source>
</evidence>
<gene>
    <name evidence="9" type="ORF">D3874_03335</name>
</gene>
<keyword evidence="10" id="KW-1185">Reference proteome</keyword>
<evidence type="ECO:0000256" key="5">
    <source>
        <dbReference type="ARBA" id="ARBA00022692"/>
    </source>
</evidence>
<organism evidence="9 10">
    <name type="scientific">Oleomonas cavernae</name>
    <dbReference type="NCBI Taxonomy" id="2320859"/>
    <lineage>
        <taxon>Bacteria</taxon>
        <taxon>Pseudomonadati</taxon>
        <taxon>Pseudomonadota</taxon>
        <taxon>Alphaproteobacteria</taxon>
        <taxon>Acetobacterales</taxon>
        <taxon>Acetobacteraceae</taxon>
        <taxon>Oleomonas</taxon>
    </lineage>
</organism>
<feature type="transmembrane region" description="Helical" evidence="8">
    <location>
        <begin position="46"/>
        <end position="67"/>
    </location>
</feature>
<dbReference type="InterPro" id="IPR052017">
    <property type="entry name" value="TSUP"/>
</dbReference>
<evidence type="ECO:0000256" key="1">
    <source>
        <dbReference type="ARBA" id="ARBA00004651"/>
    </source>
</evidence>
<dbReference type="EMBL" id="QYUK01000008">
    <property type="protein sequence ID" value="RJF94860.1"/>
    <property type="molecule type" value="Genomic_DNA"/>
</dbReference>
<keyword evidence="5 8" id="KW-0812">Transmembrane</keyword>
<dbReference type="Proteomes" id="UP000284605">
    <property type="component" value="Unassembled WGS sequence"/>
</dbReference>
<protein>
    <recommendedName>
        <fullName evidence="8">Probable membrane transporter protein</fullName>
    </recommendedName>
</protein>
<evidence type="ECO:0000256" key="6">
    <source>
        <dbReference type="ARBA" id="ARBA00022989"/>
    </source>
</evidence>
<dbReference type="GO" id="GO:0005886">
    <property type="term" value="C:plasma membrane"/>
    <property type="evidence" value="ECO:0007669"/>
    <property type="project" value="UniProtKB-SubCell"/>
</dbReference>
<feature type="transmembrane region" description="Helical" evidence="8">
    <location>
        <begin position="112"/>
        <end position="130"/>
    </location>
</feature>
<name>A0A418WUB8_9PROT</name>
<comment type="caution">
    <text evidence="9">The sequence shown here is derived from an EMBL/GenBank/DDBJ whole genome shotgun (WGS) entry which is preliminary data.</text>
</comment>
<feature type="transmembrane region" description="Helical" evidence="8">
    <location>
        <begin position="142"/>
        <end position="166"/>
    </location>
</feature>
<feature type="transmembrane region" description="Helical" evidence="8">
    <location>
        <begin position="6"/>
        <end position="34"/>
    </location>
</feature>
<dbReference type="PANTHER" id="PTHR30269:SF37">
    <property type="entry name" value="MEMBRANE TRANSPORTER PROTEIN"/>
    <property type="match status" value="1"/>
</dbReference>
<keyword evidence="3" id="KW-0813">Transport</keyword>